<comment type="caution">
    <text evidence="2">The sequence shown here is derived from an EMBL/GenBank/DDBJ whole genome shotgun (WGS) entry which is preliminary data.</text>
</comment>
<evidence type="ECO:0000256" key="1">
    <source>
        <dbReference type="SAM" id="SignalP"/>
    </source>
</evidence>
<reference evidence="2 3" key="1">
    <citation type="submission" date="2021-06" db="EMBL/GenBank/DDBJ databases">
        <authorList>
            <person name="Palmer J.M."/>
        </authorList>
    </citation>
    <scope>NUCLEOTIDE SEQUENCE [LARGE SCALE GENOMIC DNA]</scope>
    <source>
        <strain evidence="3">if_2019</strain>
        <tissue evidence="2">Muscle</tissue>
    </source>
</reference>
<name>A0ABV0U3S3_9TELE</name>
<evidence type="ECO:0000313" key="2">
    <source>
        <dbReference type="EMBL" id="MEQ2238508.1"/>
    </source>
</evidence>
<proteinExistence type="predicted"/>
<dbReference type="Proteomes" id="UP001482620">
    <property type="component" value="Unassembled WGS sequence"/>
</dbReference>
<gene>
    <name evidence="2" type="ORF">ILYODFUR_033823</name>
</gene>
<evidence type="ECO:0008006" key="4">
    <source>
        <dbReference type="Google" id="ProtNLM"/>
    </source>
</evidence>
<accession>A0ABV0U3S3</accession>
<evidence type="ECO:0000313" key="3">
    <source>
        <dbReference type="Proteomes" id="UP001482620"/>
    </source>
</evidence>
<keyword evidence="1" id="KW-0732">Signal</keyword>
<sequence length="144" mass="16117">MTDFTFLLKTIRFVSIVFHIITARSTQPDNESKGKEGKKCLFAHKRHCDCATTGTGSGGLAICSFWISPERLFSPGALVCLSNHLKSYTERIKHNKIDGSFQSSRGASQRVGAWWVCAPRNRWKQSGLTHTEVSVTPESWLRMG</sequence>
<feature type="signal peptide" evidence="1">
    <location>
        <begin position="1"/>
        <end position="23"/>
    </location>
</feature>
<protein>
    <recommendedName>
        <fullName evidence="4">Secreted protein</fullName>
    </recommendedName>
</protein>
<feature type="chain" id="PRO_5047182480" description="Secreted protein" evidence="1">
    <location>
        <begin position="24"/>
        <end position="144"/>
    </location>
</feature>
<organism evidence="2 3">
    <name type="scientific">Ilyodon furcidens</name>
    <name type="common">goldbreast splitfin</name>
    <dbReference type="NCBI Taxonomy" id="33524"/>
    <lineage>
        <taxon>Eukaryota</taxon>
        <taxon>Metazoa</taxon>
        <taxon>Chordata</taxon>
        <taxon>Craniata</taxon>
        <taxon>Vertebrata</taxon>
        <taxon>Euteleostomi</taxon>
        <taxon>Actinopterygii</taxon>
        <taxon>Neopterygii</taxon>
        <taxon>Teleostei</taxon>
        <taxon>Neoteleostei</taxon>
        <taxon>Acanthomorphata</taxon>
        <taxon>Ovalentaria</taxon>
        <taxon>Atherinomorphae</taxon>
        <taxon>Cyprinodontiformes</taxon>
        <taxon>Goodeidae</taxon>
        <taxon>Ilyodon</taxon>
    </lineage>
</organism>
<dbReference type="EMBL" id="JAHRIQ010052229">
    <property type="protein sequence ID" value="MEQ2238508.1"/>
    <property type="molecule type" value="Genomic_DNA"/>
</dbReference>
<keyword evidence="3" id="KW-1185">Reference proteome</keyword>